<gene>
    <name evidence="2" type="ORF">P3T76_002464</name>
</gene>
<dbReference type="InterPro" id="IPR056924">
    <property type="entry name" value="SH3_Tf2-1"/>
</dbReference>
<protein>
    <submittedName>
        <fullName evidence="2">Transposon Tf2-6 polyprotein</fullName>
    </submittedName>
</protein>
<evidence type="ECO:0000259" key="1">
    <source>
        <dbReference type="PROSITE" id="PS50013"/>
    </source>
</evidence>
<keyword evidence="3" id="KW-1185">Reference proteome</keyword>
<organism evidence="2 3">
    <name type="scientific">Phytophthora citrophthora</name>
    <dbReference type="NCBI Taxonomy" id="4793"/>
    <lineage>
        <taxon>Eukaryota</taxon>
        <taxon>Sar</taxon>
        <taxon>Stramenopiles</taxon>
        <taxon>Oomycota</taxon>
        <taxon>Peronosporomycetes</taxon>
        <taxon>Peronosporales</taxon>
        <taxon>Peronosporaceae</taxon>
        <taxon>Phytophthora</taxon>
    </lineage>
</organism>
<evidence type="ECO:0000313" key="2">
    <source>
        <dbReference type="EMBL" id="KAK1945416.1"/>
    </source>
</evidence>
<dbReference type="Gene3D" id="2.40.50.40">
    <property type="match status" value="1"/>
</dbReference>
<dbReference type="SUPFAM" id="SSF54160">
    <property type="entry name" value="Chromo domain-like"/>
    <property type="match status" value="1"/>
</dbReference>
<evidence type="ECO:0000313" key="3">
    <source>
        <dbReference type="Proteomes" id="UP001259832"/>
    </source>
</evidence>
<dbReference type="InterPro" id="IPR016197">
    <property type="entry name" value="Chromo-like_dom_sf"/>
</dbReference>
<reference evidence="2" key="1">
    <citation type="submission" date="2023-08" db="EMBL/GenBank/DDBJ databases">
        <title>Reference Genome Resource for the Citrus Pathogen Phytophthora citrophthora.</title>
        <authorList>
            <person name="Moller H."/>
            <person name="Coetzee B."/>
            <person name="Rose L.J."/>
            <person name="Van Niekerk J.M."/>
        </authorList>
    </citation>
    <scope>NUCLEOTIDE SEQUENCE</scope>
    <source>
        <strain evidence="2">STE-U-9442</strain>
    </source>
</reference>
<feature type="domain" description="Chromo" evidence="1">
    <location>
        <begin position="145"/>
        <end position="202"/>
    </location>
</feature>
<dbReference type="AlphaFoldDB" id="A0AAD9GVL3"/>
<dbReference type="PANTHER" id="PTHR46148:SF52">
    <property type="entry name" value="OS04G0603800 PROTEIN"/>
    <property type="match status" value="1"/>
</dbReference>
<dbReference type="PROSITE" id="PS50013">
    <property type="entry name" value="CHROMO_2"/>
    <property type="match status" value="1"/>
</dbReference>
<dbReference type="PANTHER" id="PTHR46148">
    <property type="entry name" value="CHROMO DOMAIN-CONTAINING PROTEIN"/>
    <property type="match status" value="1"/>
</dbReference>
<dbReference type="InterPro" id="IPR000953">
    <property type="entry name" value="Chromo/chromo_shadow_dom"/>
</dbReference>
<name>A0AAD9GVL3_9STRA</name>
<dbReference type="Proteomes" id="UP001259832">
    <property type="component" value="Unassembled WGS sequence"/>
</dbReference>
<dbReference type="InterPro" id="IPR023780">
    <property type="entry name" value="Chromo_domain"/>
</dbReference>
<comment type="caution">
    <text evidence="2">The sequence shown here is derived from an EMBL/GenBank/DDBJ whole genome shotgun (WGS) entry which is preliminary data.</text>
</comment>
<dbReference type="EMBL" id="JASMQC010000004">
    <property type="protein sequence ID" value="KAK1945416.1"/>
    <property type="molecule type" value="Genomic_DNA"/>
</dbReference>
<dbReference type="Pfam" id="PF00385">
    <property type="entry name" value="Chromo"/>
    <property type="match status" value="1"/>
</dbReference>
<dbReference type="CDD" id="cd00024">
    <property type="entry name" value="CD_CSD"/>
    <property type="match status" value="1"/>
</dbReference>
<dbReference type="Pfam" id="PF24626">
    <property type="entry name" value="SH3_Tf2-1"/>
    <property type="match status" value="1"/>
</dbReference>
<sequence>MPDDIAADPGFKKLEKAAKEFLLRQEVFLKVAQDRMSEAQERMKHYYDRNRLVQDFKIGDMVLLDGKNLDIRHKGYAQSKKLAPRFIGPFPVQKKISHDSYELGLSKNLKLHPVFHTSLLKPYRKDPKRRQKVNKVVLADGTEGQLVEAVINHRKYKGKPQYKVWWLGETKKEATWEPVENLKQIPGLIDRYWKSKKRENPF</sequence>
<accession>A0AAD9GVL3</accession>
<dbReference type="SMART" id="SM00298">
    <property type="entry name" value="CHROMO"/>
    <property type="match status" value="1"/>
</dbReference>
<proteinExistence type="predicted"/>